<dbReference type="Pfam" id="PF00578">
    <property type="entry name" value="AhpC-TSA"/>
    <property type="match status" value="1"/>
</dbReference>
<feature type="chain" id="PRO_5045524418" evidence="1">
    <location>
        <begin position="20"/>
        <end position="468"/>
    </location>
</feature>
<dbReference type="PROSITE" id="PS51352">
    <property type="entry name" value="THIOREDOXIN_2"/>
    <property type="match status" value="1"/>
</dbReference>
<dbReference type="PANTHER" id="PTHR42852:SF13">
    <property type="entry name" value="PROTEIN DIPZ"/>
    <property type="match status" value="1"/>
</dbReference>
<dbReference type="Pfam" id="PF17127">
    <property type="entry name" value="DUF5106"/>
    <property type="match status" value="1"/>
</dbReference>
<sequence>MKKLLISIFTLFVGFSLYAQQGHRIEVEITEYDHPNLYLAYYYGDKQYVKDTVQRDSNGRFVFTGEETLEPGIYMVVMEPDNSFFQLIVDEDEQSFSVSTSKDNYMQDISFQFAPDNELFYEYLHFLEEKRPQSTKLQEELSNSADQASQQNIQSQLDQINIEVREYQDKLIQEHPESFTAAIIKANLPMDYPDFEGSPEEIQMSQYRFTKDHYFDNLDISDPRMLRTPFLFSRIDNYIQRLTYQNPDSLIQSIDWILKEAKPSEETFKFYLIHFLNTYARSKIIGMDAVYVHLALNYYAKGQADWTDPEQLEKIVSNAKTLEPLLIGKVAPDLKLQRQDGSSVTLHELNSPYTVLYFWRYDCGACQTSTPILRSFFEKYKDQGVEIMAVCMKTGDEVGGCWDYVKETEIADWVHAVDPNGNAQVHAVYDVKSTPTIYILDQDKRIVLKRLGADQLDEVMGQILAGKR</sequence>
<keyword evidence="1" id="KW-0732">Signal</keyword>
<dbReference type="EMBL" id="JANWGH010000001">
    <property type="protein sequence ID" value="MCS5490015.1"/>
    <property type="molecule type" value="Genomic_DNA"/>
</dbReference>
<evidence type="ECO:0000259" key="2">
    <source>
        <dbReference type="PROSITE" id="PS51352"/>
    </source>
</evidence>
<dbReference type="RefSeq" id="WP_259413698.1">
    <property type="nucleotide sequence ID" value="NZ_JANWGH010000001.1"/>
</dbReference>
<dbReference type="InterPro" id="IPR036249">
    <property type="entry name" value="Thioredoxin-like_sf"/>
</dbReference>
<protein>
    <submittedName>
        <fullName evidence="3">Redoxin family protein</fullName>
    </submittedName>
</protein>
<reference evidence="3 4" key="1">
    <citation type="submission" date="2022-08" db="EMBL/GenBank/DDBJ databases">
        <title>Algoriphagus sp. CAU 1643 isolated from mud.</title>
        <authorList>
            <person name="Kim W."/>
        </authorList>
    </citation>
    <scope>NUCLEOTIDE SEQUENCE [LARGE SCALE GENOMIC DNA]</scope>
    <source>
        <strain evidence="3 4">CAU 1643</strain>
    </source>
</reference>
<dbReference type="SUPFAM" id="SSF52833">
    <property type="entry name" value="Thioredoxin-like"/>
    <property type="match status" value="1"/>
</dbReference>
<feature type="domain" description="Thioredoxin" evidence="2">
    <location>
        <begin position="325"/>
        <end position="468"/>
    </location>
</feature>
<feature type="signal peptide" evidence="1">
    <location>
        <begin position="1"/>
        <end position="19"/>
    </location>
</feature>
<evidence type="ECO:0000256" key="1">
    <source>
        <dbReference type="SAM" id="SignalP"/>
    </source>
</evidence>
<dbReference type="InterPro" id="IPR000866">
    <property type="entry name" value="AhpC/TSA"/>
</dbReference>
<dbReference type="InterPro" id="IPR013766">
    <property type="entry name" value="Thioredoxin_domain"/>
</dbReference>
<dbReference type="InterPro" id="IPR033395">
    <property type="entry name" value="DUF5106"/>
</dbReference>
<evidence type="ECO:0000313" key="3">
    <source>
        <dbReference type="EMBL" id="MCS5490015.1"/>
    </source>
</evidence>
<organism evidence="3 4">
    <name type="scientific">Algoriphagus limi</name>
    <dbReference type="NCBI Taxonomy" id="2975273"/>
    <lineage>
        <taxon>Bacteria</taxon>
        <taxon>Pseudomonadati</taxon>
        <taxon>Bacteroidota</taxon>
        <taxon>Cytophagia</taxon>
        <taxon>Cytophagales</taxon>
        <taxon>Cyclobacteriaceae</taxon>
        <taxon>Algoriphagus</taxon>
    </lineage>
</organism>
<name>A0ABT2G7N1_9BACT</name>
<gene>
    <name evidence="3" type="ORF">NY014_06225</name>
</gene>
<comment type="caution">
    <text evidence="3">The sequence shown here is derived from an EMBL/GenBank/DDBJ whole genome shotgun (WGS) entry which is preliminary data.</text>
</comment>
<dbReference type="PANTHER" id="PTHR42852">
    <property type="entry name" value="THIOL:DISULFIDE INTERCHANGE PROTEIN DSBE"/>
    <property type="match status" value="1"/>
</dbReference>
<accession>A0ABT2G7N1</accession>
<proteinExistence type="predicted"/>
<dbReference type="Proteomes" id="UP001206788">
    <property type="component" value="Unassembled WGS sequence"/>
</dbReference>
<keyword evidence="4" id="KW-1185">Reference proteome</keyword>
<evidence type="ECO:0000313" key="4">
    <source>
        <dbReference type="Proteomes" id="UP001206788"/>
    </source>
</evidence>
<dbReference type="InterPro" id="IPR025380">
    <property type="entry name" value="DUF4369"/>
</dbReference>
<dbReference type="CDD" id="cd02966">
    <property type="entry name" value="TlpA_like_family"/>
    <property type="match status" value="1"/>
</dbReference>
<dbReference type="Pfam" id="PF14289">
    <property type="entry name" value="DUF4369"/>
    <property type="match status" value="1"/>
</dbReference>
<dbReference type="InterPro" id="IPR050553">
    <property type="entry name" value="Thioredoxin_ResA/DsbE_sf"/>
</dbReference>
<dbReference type="Gene3D" id="3.40.30.10">
    <property type="entry name" value="Glutaredoxin"/>
    <property type="match status" value="1"/>
</dbReference>